<protein>
    <submittedName>
        <fullName evidence="8">RagB/SusD family nutrient uptake outer membrane protein</fullName>
    </submittedName>
</protein>
<comment type="subcellular location">
    <subcellularLocation>
        <location evidence="1">Cell outer membrane</location>
    </subcellularLocation>
</comment>
<sequence>MALSLPALNSCRDESLEPTLQQSKDLETSINTVEDLNAVLNAGYNRLSGVAYYGRDYIIFGEVRSDNAFSNANSNRFVTAARMDLTVNDAYAADTWAAIYGAIATANVVIGKDAATITEGTTAEINQLKGEALIMRALGHFDLLKLYGQQNVTAGGDPTLGIPYVTTFRDQNNLLPSRNTVQEVQKMVMDDLNEALKLMSPSANRNSHYFTTHAANALMARAALYFKDYSTAESAASKVIGQFSIAPAGSFASTFSTDNAMNHIFAVAASPTDNLGINGLANIYQDTPYGDVAATKNIYDTFSATDVRKAMMAFDGQFYRNVGKYPSKDPYKDDIPVMRYEEVVLTYAEALFRNGKTAEALIQLNKIPANRNAAPYAAATLSNILLERRKELAFEGFRFDDLARNGMAIPKVDLLQTFGDTDLPYGSYNYAFPIPATETGANSNIVQNFGYK</sequence>
<dbReference type="CDD" id="cd08977">
    <property type="entry name" value="SusD"/>
    <property type="match status" value="1"/>
</dbReference>
<comment type="similarity">
    <text evidence="2">Belongs to the SusD family.</text>
</comment>
<comment type="caution">
    <text evidence="8">The sequence shown here is derived from an EMBL/GenBank/DDBJ whole genome shotgun (WGS) entry which is preliminary data.</text>
</comment>
<evidence type="ECO:0000259" key="7">
    <source>
        <dbReference type="Pfam" id="PF14322"/>
    </source>
</evidence>
<evidence type="ECO:0000256" key="2">
    <source>
        <dbReference type="ARBA" id="ARBA00006275"/>
    </source>
</evidence>
<keyword evidence="4" id="KW-0472">Membrane</keyword>
<dbReference type="Gene3D" id="1.25.40.390">
    <property type="match status" value="1"/>
</dbReference>
<keyword evidence="5" id="KW-0998">Cell outer membrane</keyword>
<name>A0ABW5KA27_9FLAO</name>
<dbReference type="Proteomes" id="UP001597394">
    <property type="component" value="Unassembled WGS sequence"/>
</dbReference>
<feature type="domain" description="SusD-like N-terminal" evidence="7">
    <location>
        <begin position="25"/>
        <end position="223"/>
    </location>
</feature>
<dbReference type="SUPFAM" id="SSF48452">
    <property type="entry name" value="TPR-like"/>
    <property type="match status" value="1"/>
</dbReference>
<keyword evidence="9" id="KW-1185">Reference proteome</keyword>
<evidence type="ECO:0000256" key="5">
    <source>
        <dbReference type="ARBA" id="ARBA00023237"/>
    </source>
</evidence>
<dbReference type="InterPro" id="IPR012944">
    <property type="entry name" value="SusD_RagB_dom"/>
</dbReference>
<accession>A0ABW5KA27</accession>
<organism evidence="8 9">
    <name type="scientific">Kaistella montana</name>
    <dbReference type="NCBI Taxonomy" id="1849733"/>
    <lineage>
        <taxon>Bacteria</taxon>
        <taxon>Pseudomonadati</taxon>
        <taxon>Bacteroidota</taxon>
        <taxon>Flavobacteriia</taxon>
        <taxon>Flavobacteriales</taxon>
        <taxon>Weeksellaceae</taxon>
        <taxon>Chryseobacterium group</taxon>
        <taxon>Kaistella</taxon>
    </lineage>
</organism>
<dbReference type="InterPro" id="IPR033985">
    <property type="entry name" value="SusD-like_N"/>
</dbReference>
<evidence type="ECO:0000256" key="1">
    <source>
        <dbReference type="ARBA" id="ARBA00004442"/>
    </source>
</evidence>
<proteinExistence type="inferred from homology"/>
<dbReference type="EMBL" id="JBHULG010000002">
    <property type="protein sequence ID" value="MFD2545714.1"/>
    <property type="molecule type" value="Genomic_DNA"/>
</dbReference>
<evidence type="ECO:0000259" key="6">
    <source>
        <dbReference type="Pfam" id="PF07980"/>
    </source>
</evidence>
<dbReference type="InterPro" id="IPR011990">
    <property type="entry name" value="TPR-like_helical_dom_sf"/>
</dbReference>
<dbReference type="RefSeq" id="WP_255930274.1">
    <property type="nucleotide sequence ID" value="NZ_JANFQP010000002.1"/>
</dbReference>
<evidence type="ECO:0000313" key="9">
    <source>
        <dbReference type="Proteomes" id="UP001597394"/>
    </source>
</evidence>
<evidence type="ECO:0000256" key="4">
    <source>
        <dbReference type="ARBA" id="ARBA00023136"/>
    </source>
</evidence>
<gene>
    <name evidence="8" type="ORF">ACFSO8_09590</name>
</gene>
<dbReference type="Pfam" id="PF14322">
    <property type="entry name" value="SusD-like_3"/>
    <property type="match status" value="1"/>
</dbReference>
<dbReference type="Gene3D" id="2.20.20.130">
    <property type="match status" value="1"/>
</dbReference>
<dbReference type="Gene3D" id="1.25.40.900">
    <property type="match status" value="1"/>
</dbReference>
<keyword evidence="3" id="KW-0732">Signal</keyword>
<evidence type="ECO:0000313" key="8">
    <source>
        <dbReference type="EMBL" id="MFD2545714.1"/>
    </source>
</evidence>
<dbReference type="Pfam" id="PF07980">
    <property type="entry name" value="SusD_RagB"/>
    <property type="match status" value="1"/>
</dbReference>
<feature type="domain" description="RagB/SusD" evidence="6">
    <location>
        <begin position="326"/>
        <end position="451"/>
    </location>
</feature>
<reference evidence="9" key="1">
    <citation type="journal article" date="2019" name="Int. J. Syst. Evol. Microbiol.">
        <title>The Global Catalogue of Microorganisms (GCM) 10K type strain sequencing project: providing services to taxonomists for standard genome sequencing and annotation.</title>
        <authorList>
            <consortium name="The Broad Institute Genomics Platform"/>
            <consortium name="The Broad Institute Genome Sequencing Center for Infectious Disease"/>
            <person name="Wu L."/>
            <person name="Ma J."/>
        </authorList>
    </citation>
    <scope>NUCLEOTIDE SEQUENCE [LARGE SCALE GENOMIC DNA]</scope>
    <source>
        <strain evidence="9">KCTC 52204</strain>
    </source>
</reference>
<evidence type="ECO:0000256" key="3">
    <source>
        <dbReference type="ARBA" id="ARBA00022729"/>
    </source>
</evidence>